<dbReference type="Proteomes" id="UP000681722">
    <property type="component" value="Unassembled WGS sequence"/>
</dbReference>
<dbReference type="EMBL" id="CAJNOQ010021088">
    <property type="protein sequence ID" value="CAF1480491.1"/>
    <property type="molecule type" value="Genomic_DNA"/>
</dbReference>
<feature type="non-terminal residue" evidence="2">
    <location>
        <position position="1"/>
    </location>
</feature>
<sequence length="772" mass="89769">IINELSSPSPPKQRRLNIDNDYEMMVRNHDDKTQQDETNKLNDAIDLICEALKTNSLSIEQEMKLFSSFSENIKIKCKNDDILRTLLFNTTPRAFATLDVATFLKYIPNSIFSFLQQLLNNNDDLNTIDDNTAQRINYRTCKIYELIYSGVNGFCIMPFSFTESLMIHTLTGSKLASTILSQTQSSGSYKTINRWYKKYGKIENEVPDGDIESSFDNNQTISKTYNIVNEKSSLLSICTTVIHSIVKPTVDLQAKNFTLNQWCNEAKIVNICNDMIVDNNSVEMSKQSIMSELLNRTPVLRKYLQKFIESLTLIVEQQLAVNNKATVRLSNIFDNLPSFHKNEKRHVSIGEPYIINPASYENILHILRDLKKRCTEKSSIRKWITVTVDGTPYCLGHKLLISQLECDCCAFKCTKHPDLIRHFEDEHKQIAKSNDKFYFTELNCLLLRPGLGHIEMNSCRTFMNFNCDIFMSALGETLKFKSDRAKAYFRSCSDHHKTIDSLAVALYGNTFELIYHHINSFKRTSTIKFLFETLMKWLDSKTTNVNMKFYSQVTLLWLFTIFAFRSATRKNNYRLLDETKKLLSIFFFTSKHPKYQFVMVNDYVLRQIMPDELRQFYRENDAYSTSGNTQECEGLDFVLENYNKKIKNLLPPGQPSAETWLNINHNFDLLSDIRKNAFNNLNLNKQNNQTRQKHNLCSEIENWRVQVRKSGVFKQKELCGLDGTVLNKRYQQFLTQSLSNQSIYLKRYSEEHFHLSNKTCAGLEYMSDSDDQ</sequence>
<name>A0A815RQN1_9BILA</name>
<evidence type="ECO:0000313" key="4">
    <source>
        <dbReference type="Proteomes" id="UP000663829"/>
    </source>
</evidence>
<dbReference type="OrthoDB" id="6155048at2759"/>
<dbReference type="Pfam" id="PF20231">
    <property type="entry name" value="DUF6589"/>
    <property type="match status" value="1"/>
</dbReference>
<proteinExistence type="predicted"/>
<accession>A0A815RQN1</accession>
<feature type="domain" description="DUF6589" evidence="1">
    <location>
        <begin position="543"/>
        <end position="688"/>
    </location>
</feature>
<evidence type="ECO:0000313" key="2">
    <source>
        <dbReference type="EMBL" id="CAF1480491.1"/>
    </source>
</evidence>
<comment type="caution">
    <text evidence="2">The sequence shown here is derived from an EMBL/GenBank/DDBJ whole genome shotgun (WGS) entry which is preliminary data.</text>
</comment>
<protein>
    <recommendedName>
        <fullName evidence="1">DUF6589 domain-containing protein</fullName>
    </recommendedName>
</protein>
<gene>
    <name evidence="2" type="ORF">GPM918_LOCUS35818</name>
    <name evidence="3" type="ORF">SRO942_LOCUS36542</name>
</gene>
<dbReference type="InterPro" id="IPR046496">
    <property type="entry name" value="DUF6589"/>
</dbReference>
<dbReference type="AlphaFoldDB" id="A0A815RQN1"/>
<keyword evidence="4" id="KW-1185">Reference proteome</keyword>
<dbReference type="Proteomes" id="UP000663829">
    <property type="component" value="Unassembled WGS sequence"/>
</dbReference>
<evidence type="ECO:0000313" key="3">
    <source>
        <dbReference type="EMBL" id="CAF4345652.1"/>
    </source>
</evidence>
<reference evidence="2" key="1">
    <citation type="submission" date="2021-02" db="EMBL/GenBank/DDBJ databases">
        <authorList>
            <person name="Nowell W R."/>
        </authorList>
    </citation>
    <scope>NUCLEOTIDE SEQUENCE</scope>
</reference>
<dbReference type="EMBL" id="CAJOBC010086566">
    <property type="protein sequence ID" value="CAF4345652.1"/>
    <property type="molecule type" value="Genomic_DNA"/>
</dbReference>
<evidence type="ECO:0000259" key="1">
    <source>
        <dbReference type="Pfam" id="PF20231"/>
    </source>
</evidence>
<organism evidence="2 4">
    <name type="scientific">Didymodactylos carnosus</name>
    <dbReference type="NCBI Taxonomy" id="1234261"/>
    <lineage>
        <taxon>Eukaryota</taxon>
        <taxon>Metazoa</taxon>
        <taxon>Spiralia</taxon>
        <taxon>Gnathifera</taxon>
        <taxon>Rotifera</taxon>
        <taxon>Eurotatoria</taxon>
        <taxon>Bdelloidea</taxon>
        <taxon>Philodinida</taxon>
        <taxon>Philodinidae</taxon>
        <taxon>Didymodactylos</taxon>
    </lineage>
</organism>